<accession>A0A2H4SDZ4</accession>
<dbReference type="InterPro" id="IPR036412">
    <property type="entry name" value="HAD-like_sf"/>
</dbReference>
<dbReference type="InterPro" id="IPR023214">
    <property type="entry name" value="HAD_sf"/>
</dbReference>
<evidence type="ECO:0000256" key="5">
    <source>
        <dbReference type="PIRSR" id="PIRSR602401-1"/>
    </source>
</evidence>
<protein>
    <submittedName>
        <fullName evidence="6">Cytochrome P450 pisatin</fullName>
    </submittedName>
</protein>
<dbReference type="EMBL" id="CP023323">
    <property type="protein sequence ID" value="ATY61323.1"/>
    <property type="molecule type" value="Genomic_DNA"/>
</dbReference>
<evidence type="ECO:0000256" key="1">
    <source>
        <dbReference type="ARBA" id="ARBA00001971"/>
    </source>
</evidence>
<dbReference type="OrthoDB" id="3934656at2759"/>
<dbReference type="AlphaFoldDB" id="A0A2H4SDZ4"/>
<dbReference type="InterPro" id="IPR041492">
    <property type="entry name" value="HAD_2"/>
</dbReference>
<dbReference type="InterPro" id="IPR006439">
    <property type="entry name" value="HAD-SF_hydro_IA"/>
</dbReference>
<dbReference type="CDD" id="cd11060">
    <property type="entry name" value="CYP57A1-like"/>
    <property type="match status" value="1"/>
</dbReference>
<dbReference type="GO" id="GO:0005506">
    <property type="term" value="F:iron ion binding"/>
    <property type="evidence" value="ECO:0007669"/>
    <property type="project" value="InterPro"/>
</dbReference>
<dbReference type="GO" id="GO:0016705">
    <property type="term" value="F:oxidoreductase activity, acting on paired donors, with incorporation or reduction of molecular oxygen"/>
    <property type="evidence" value="ECO:0007669"/>
    <property type="project" value="InterPro"/>
</dbReference>
<dbReference type="FunFam" id="1.10.630.10:FF:000050">
    <property type="entry name" value="Cytochrome P450 monooxygenase"/>
    <property type="match status" value="1"/>
</dbReference>
<dbReference type="InterPro" id="IPR023198">
    <property type="entry name" value="PGP-like_dom2"/>
</dbReference>
<feature type="binding site" description="axial binding residue" evidence="5">
    <location>
        <position position="457"/>
    </location>
    <ligand>
        <name>heme</name>
        <dbReference type="ChEBI" id="CHEBI:30413"/>
    </ligand>
    <ligandPart>
        <name>Fe</name>
        <dbReference type="ChEBI" id="CHEBI:18248"/>
    </ligandPart>
</feature>
<dbReference type="InterPro" id="IPR002401">
    <property type="entry name" value="Cyt_P450_E_grp-I"/>
</dbReference>
<dbReference type="VEuPathDB" id="FungiDB:CCM_03109"/>
<keyword evidence="3 5" id="KW-0479">Metal-binding</keyword>
<sequence>MLLLYVVGTALVGAIATTILRAVVSPLRSIPGPFFARFTRLWYVARVVKGHFEAENIALHKRYGPIVRIAPDMFSIDMPEAVGTVYGISSKMPKSEWYDGWQHPTEEKATLFSDREVKRHAETRRRFQALYSMTSLLSYEGYADSCAEIFVQRLDEFAKEDKVFDLAHWFQCYGFDVIGDITYSKRFGFLDRGEDVAGLLKALQRIIVYGALAGIIPGLHPILYRITSWLGLGGGAGRDYLIAFVRDRVSERRAERAAEAATGKPATLLDATSDEQKPQSFLDKMLAQNELDPVKVTDDHIYSMSLANVVAGSDTTAVTLSSIFYHLMRTPTAVARLREEIAEGEKEGKIDHHGHVRFQDAKNMRYLQAVITEALRLHSATGLPLWRDVPESGAVLGGRYFPGGTTVGLNIWCAHYNESVYGPDAREFRPEWWLVEEDKVKKMNAYYLPFGLGSRTCIGRHISMLEIAKLVPLLLKSYDFEAVNGTKEWETKNVWFVKPVDFHVRVKRRFRPSLILPRQNPSIVNLQQQPLASHTPNPPKCPKHINTLLFDCDNTLVLSEELAFEACADLINQITEERGVDLRFTGETLIKEFVGQNFRGMLTSLQERHGIQISPADMEKYVTKEEDAVIAKLRAALRPCPGVDAQLAQLAASHKYLMAVVSSSALRRVQASIEKVGQDKYFPGNVVFSAATSLEKPTSKPDPAVYLHALKVLGRTAAQSVAIEDSKSGTLSGTRAGIKVIGYVGPYDDAHKPEMEKTLTEAGAVVIMRDWSEFPAALEKIASGAV</sequence>
<dbReference type="Pfam" id="PF00067">
    <property type="entry name" value="p450"/>
    <property type="match status" value="1"/>
</dbReference>
<evidence type="ECO:0000256" key="3">
    <source>
        <dbReference type="ARBA" id="ARBA00022723"/>
    </source>
</evidence>
<dbReference type="GO" id="GO:0020037">
    <property type="term" value="F:heme binding"/>
    <property type="evidence" value="ECO:0007669"/>
    <property type="project" value="InterPro"/>
</dbReference>
<keyword evidence="2 5" id="KW-0349">Heme</keyword>
<dbReference type="SFLD" id="SFLDS00003">
    <property type="entry name" value="Haloacid_Dehalogenase"/>
    <property type="match status" value="1"/>
</dbReference>
<dbReference type="VEuPathDB" id="FungiDB:A9K55_005858"/>
<dbReference type="Gene3D" id="1.10.630.10">
    <property type="entry name" value="Cytochrome P450"/>
    <property type="match status" value="1"/>
</dbReference>
<dbReference type="Gene3D" id="1.10.150.240">
    <property type="entry name" value="Putative phosphatase, domain 2"/>
    <property type="match status" value="1"/>
</dbReference>
<dbReference type="GO" id="GO:0004497">
    <property type="term" value="F:monooxygenase activity"/>
    <property type="evidence" value="ECO:0007669"/>
    <property type="project" value="InterPro"/>
</dbReference>
<organism evidence="6 7">
    <name type="scientific">Cordyceps militaris</name>
    <name type="common">Caterpillar fungus</name>
    <name type="synonym">Clavaria militaris</name>
    <dbReference type="NCBI Taxonomy" id="73501"/>
    <lineage>
        <taxon>Eukaryota</taxon>
        <taxon>Fungi</taxon>
        <taxon>Dikarya</taxon>
        <taxon>Ascomycota</taxon>
        <taxon>Pezizomycotina</taxon>
        <taxon>Sordariomycetes</taxon>
        <taxon>Hypocreomycetidae</taxon>
        <taxon>Hypocreales</taxon>
        <taxon>Cordycipitaceae</taxon>
        <taxon>Cordyceps</taxon>
    </lineage>
</organism>
<reference evidence="6 7" key="1">
    <citation type="journal article" date="2017" name="BMC Genomics">
        <title>Chromosome level assembly and secondary metabolite potential of the parasitic fungus Cordyceps militaris.</title>
        <authorList>
            <person name="Kramer G.J."/>
            <person name="Nodwell J.R."/>
        </authorList>
    </citation>
    <scope>NUCLEOTIDE SEQUENCE [LARGE SCALE GENOMIC DNA]</scope>
    <source>
        <strain evidence="6 7">ATCC 34164</strain>
    </source>
</reference>
<dbReference type="PANTHER" id="PTHR24305">
    <property type="entry name" value="CYTOCHROME P450"/>
    <property type="match status" value="1"/>
</dbReference>
<dbReference type="SUPFAM" id="SSF56784">
    <property type="entry name" value="HAD-like"/>
    <property type="match status" value="1"/>
</dbReference>
<evidence type="ECO:0000256" key="4">
    <source>
        <dbReference type="ARBA" id="ARBA00023004"/>
    </source>
</evidence>
<comment type="cofactor">
    <cofactor evidence="1 5">
        <name>heme</name>
        <dbReference type="ChEBI" id="CHEBI:30413"/>
    </cofactor>
</comment>
<dbReference type="PANTHER" id="PTHR24305:SF190">
    <property type="entry name" value="P450, PUTATIVE (EUROFUNG)-RELATED"/>
    <property type="match status" value="1"/>
</dbReference>
<evidence type="ECO:0000256" key="2">
    <source>
        <dbReference type="ARBA" id="ARBA00022617"/>
    </source>
</evidence>
<dbReference type="NCBIfam" id="TIGR01509">
    <property type="entry name" value="HAD-SF-IA-v3"/>
    <property type="match status" value="1"/>
</dbReference>
<dbReference type="GO" id="GO:0016791">
    <property type="term" value="F:phosphatase activity"/>
    <property type="evidence" value="ECO:0007669"/>
    <property type="project" value="UniProtKB-ARBA"/>
</dbReference>
<name>A0A2H4SDZ4_CORMI</name>
<dbReference type="Gene3D" id="3.40.50.1000">
    <property type="entry name" value="HAD superfamily/HAD-like"/>
    <property type="match status" value="1"/>
</dbReference>
<evidence type="ECO:0000313" key="7">
    <source>
        <dbReference type="Proteomes" id="UP000323067"/>
    </source>
</evidence>
<evidence type="ECO:0000313" key="6">
    <source>
        <dbReference type="EMBL" id="ATY61323.1"/>
    </source>
</evidence>
<keyword evidence="4 5" id="KW-0408">Iron</keyword>
<dbReference type="InterPro" id="IPR017972">
    <property type="entry name" value="Cyt_P450_CS"/>
</dbReference>
<dbReference type="InterPro" id="IPR050121">
    <property type="entry name" value="Cytochrome_P450_monoxygenase"/>
</dbReference>
<dbReference type="PROSITE" id="PS00086">
    <property type="entry name" value="CYTOCHROME_P450"/>
    <property type="match status" value="1"/>
</dbReference>
<dbReference type="Pfam" id="PF13419">
    <property type="entry name" value="HAD_2"/>
    <property type="match status" value="1"/>
</dbReference>
<dbReference type="InterPro" id="IPR036396">
    <property type="entry name" value="Cyt_P450_sf"/>
</dbReference>
<dbReference type="SFLD" id="SFLDG01129">
    <property type="entry name" value="C1.5:_HAD__Beta-PGM__Phosphata"/>
    <property type="match status" value="1"/>
</dbReference>
<dbReference type="PRINTS" id="PR00463">
    <property type="entry name" value="EP450I"/>
</dbReference>
<proteinExistence type="predicted"/>
<dbReference type="Proteomes" id="UP000323067">
    <property type="component" value="Chromosome vi"/>
</dbReference>
<gene>
    <name evidence="6" type="ORF">A9K55_005858</name>
</gene>
<dbReference type="SUPFAM" id="SSF48264">
    <property type="entry name" value="Cytochrome P450"/>
    <property type="match status" value="1"/>
</dbReference>
<dbReference type="InterPro" id="IPR001128">
    <property type="entry name" value="Cyt_P450"/>
</dbReference>
<dbReference type="PRINTS" id="PR00385">
    <property type="entry name" value="P450"/>
</dbReference>